<dbReference type="EMBL" id="CP051680">
    <property type="protein sequence ID" value="QJD85001.1"/>
    <property type="molecule type" value="Genomic_DNA"/>
</dbReference>
<proteinExistence type="predicted"/>
<name>A0A7Z2VKN2_9BACL</name>
<dbReference type="Pfam" id="PF00903">
    <property type="entry name" value="Glyoxalase"/>
    <property type="match status" value="1"/>
</dbReference>
<gene>
    <name evidence="2" type="ORF">HH215_18645</name>
</gene>
<dbReference type="AlphaFoldDB" id="A0A7Z2VKN2"/>
<accession>A0A7Z2VKN2</accession>
<dbReference type="InterPro" id="IPR029068">
    <property type="entry name" value="Glyas_Bleomycin-R_OHBP_Dase"/>
</dbReference>
<reference evidence="2 3" key="1">
    <citation type="submission" date="2020-04" db="EMBL/GenBank/DDBJ databases">
        <title>Genome sequencing of novel species.</title>
        <authorList>
            <person name="Heo J."/>
            <person name="Kim S.-J."/>
            <person name="Kim J.-S."/>
            <person name="Hong S.-B."/>
            <person name="Kwon S.-W."/>
        </authorList>
    </citation>
    <scope>NUCLEOTIDE SEQUENCE [LARGE SCALE GENOMIC DNA]</scope>
    <source>
        <strain evidence="2 3">MFER-1</strain>
    </source>
</reference>
<dbReference type="SUPFAM" id="SSF54593">
    <property type="entry name" value="Glyoxalase/Bleomycin resistance protein/Dihydroxybiphenyl dioxygenase"/>
    <property type="match status" value="1"/>
</dbReference>
<organism evidence="2 3">
    <name type="scientific">Cohnella herbarum</name>
    <dbReference type="NCBI Taxonomy" id="2728023"/>
    <lineage>
        <taxon>Bacteria</taxon>
        <taxon>Bacillati</taxon>
        <taxon>Bacillota</taxon>
        <taxon>Bacilli</taxon>
        <taxon>Bacillales</taxon>
        <taxon>Paenibacillaceae</taxon>
        <taxon>Cohnella</taxon>
    </lineage>
</organism>
<evidence type="ECO:0000313" key="3">
    <source>
        <dbReference type="Proteomes" id="UP000502248"/>
    </source>
</evidence>
<evidence type="ECO:0000313" key="2">
    <source>
        <dbReference type="EMBL" id="QJD85001.1"/>
    </source>
</evidence>
<feature type="domain" description="Glyoxalase/fosfomycin resistance/dioxygenase" evidence="1">
    <location>
        <begin position="18"/>
        <end position="124"/>
    </location>
</feature>
<dbReference type="Gene3D" id="3.30.720.120">
    <property type="match status" value="1"/>
</dbReference>
<dbReference type="PANTHER" id="PTHR34109">
    <property type="entry name" value="BNAUNNG04460D PROTEIN-RELATED"/>
    <property type="match status" value="1"/>
</dbReference>
<keyword evidence="3" id="KW-1185">Reference proteome</keyword>
<dbReference type="InterPro" id="IPR004360">
    <property type="entry name" value="Glyas_Fos-R_dOase_dom"/>
</dbReference>
<sequence>MNENQVLQNDNRTITPWITTKSTEKLITFLIAAFNAHELGRVYNADGSIGHAEIRIGDSKILMFDSPDEWPAFPCFIRLYVENGDELYSQAIMAGAISMTKPTTMAWGERGGRVVDPFGNVWWITSKVEDVSPDEMIERSKQQEYIDAMEYAQRSFNPFMAKEFGTSDVTK</sequence>
<dbReference type="Gene3D" id="3.30.720.110">
    <property type="match status" value="1"/>
</dbReference>
<dbReference type="CDD" id="cd07246">
    <property type="entry name" value="VOC_like"/>
    <property type="match status" value="1"/>
</dbReference>
<dbReference type="PANTHER" id="PTHR34109:SF1">
    <property type="entry name" value="VOC DOMAIN-CONTAINING PROTEIN"/>
    <property type="match status" value="1"/>
</dbReference>
<evidence type="ECO:0000259" key="1">
    <source>
        <dbReference type="Pfam" id="PF00903"/>
    </source>
</evidence>
<dbReference type="KEGG" id="cheb:HH215_18645"/>
<dbReference type="RefSeq" id="WP_169281277.1">
    <property type="nucleotide sequence ID" value="NZ_CP051680.1"/>
</dbReference>
<protein>
    <submittedName>
        <fullName evidence="2">VOC family protein</fullName>
    </submittedName>
</protein>
<dbReference type="Proteomes" id="UP000502248">
    <property type="component" value="Chromosome"/>
</dbReference>